<gene>
    <name evidence="19" type="ORF">A3A78_01735</name>
</gene>
<evidence type="ECO:0000256" key="11">
    <source>
        <dbReference type="ARBA" id="ARBA00023204"/>
    </source>
</evidence>
<evidence type="ECO:0000256" key="4">
    <source>
        <dbReference type="ARBA" id="ARBA00011245"/>
    </source>
</evidence>
<comment type="subunit">
    <text evidence="4">Monomer.</text>
</comment>
<evidence type="ECO:0000256" key="15">
    <source>
        <dbReference type="ARBA" id="ARBA00044632"/>
    </source>
</evidence>
<feature type="domain" description="FPG-type" evidence="17">
    <location>
        <begin position="238"/>
        <end position="272"/>
    </location>
</feature>
<dbReference type="PROSITE" id="PS01242">
    <property type="entry name" value="ZF_FPG_1"/>
    <property type="match status" value="1"/>
</dbReference>
<evidence type="ECO:0000313" key="19">
    <source>
        <dbReference type="EMBL" id="OGC55740.1"/>
    </source>
</evidence>
<dbReference type="InterPro" id="IPR015887">
    <property type="entry name" value="DNA_glyclase_Znf_dom_DNA_BS"/>
</dbReference>
<dbReference type="NCBIfam" id="TIGR00577">
    <property type="entry name" value="fpg"/>
    <property type="match status" value="1"/>
</dbReference>
<evidence type="ECO:0000256" key="9">
    <source>
        <dbReference type="ARBA" id="ARBA00022833"/>
    </source>
</evidence>
<evidence type="ECO:0000256" key="13">
    <source>
        <dbReference type="ARBA" id="ARBA00023268"/>
    </source>
</evidence>
<organism evidence="19 20">
    <name type="scientific">candidate division WWE3 bacterium RIFCSPLOWO2_01_FULL_41_18</name>
    <dbReference type="NCBI Taxonomy" id="1802625"/>
    <lineage>
        <taxon>Bacteria</taxon>
        <taxon>Katanobacteria</taxon>
    </lineage>
</organism>
<dbReference type="InterPro" id="IPR035937">
    <property type="entry name" value="FPG_N"/>
</dbReference>
<dbReference type="Gene3D" id="1.10.8.50">
    <property type="match status" value="1"/>
</dbReference>
<dbReference type="PROSITE" id="PS51066">
    <property type="entry name" value="ZF_FPG_2"/>
    <property type="match status" value="1"/>
</dbReference>
<dbReference type="GO" id="GO:0140078">
    <property type="term" value="F:class I DNA-(apurinic or apyrimidinic site) endonuclease activity"/>
    <property type="evidence" value="ECO:0007669"/>
    <property type="project" value="UniProtKB-EC"/>
</dbReference>
<dbReference type="InterPro" id="IPR015886">
    <property type="entry name" value="H2TH_FPG"/>
</dbReference>
<feature type="domain" description="Formamidopyrimidine-DNA glycosylase catalytic" evidence="18">
    <location>
        <begin position="2"/>
        <end position="113"/>
    </location>
</feature>
<dbReference type="Proteomes" id="UP000176504">
    <property type="component" value="Unassembled WGS sequence"/>
</dbReference>
<dbReference type="Pfam" id="PF01149">
    <property type="entry name" value="Fapy_DNA_glyco"/>
    <property type="match status" value="1"/>
</dbReference>
<dbReference type="InterPro" id="IPR000214">
    <property type="entry name" value="Znf_DNA_glyclase/AP_lyase"/>
</dbReference>
<evidence type="ECO:0000256" key="12">
    <source>
        <dbReference type="ARBA" id="ARBA00023239"/>
    </source>
</evidence>
<evidence type="ECO:0000256" key="2">
    <source>
        <dbReference type="ARBA" id="ARBA00001947"/>
    </source>
</evidence>
<dbReference type="Pfam" id="PF06827">
    <property type="entry name" value="zf-FPG_IleRS"/>
    <property type="match status" value="1"/>
</dbReference>
<comment type="catalytic activity">
    <reaction evidence="15">
        <text>2'-deoxyribonucleotide-(2'-deoxyribose 5'-phosphate)-2'-deoxyribonucleotide-DNA = a 3'-end 2'-deoxyribonucleotide-(2,3-dehydro-2,3-deoxyribose 5'-phosphate)-DNA + a 5'-end 5'-phospho-2'-deoxyribonucleoside-DNA + H(+)</text>
        <dbReference type="Rhea" id="RHEA:66592"/>
        <dbReference type="Rhea" id="RHEA-COMP:13180"/>
        <dbReference type="Rhea" id="RHEA-COMP:16897"/>
        <dbReference type="Rhea" id="RHEA-COMP:17067"/>
        <dbReference type="ChEBI" id="CHEBI:15378"/>
        <dbReference type="ChEBI" id="CHEBI:136412"/>
        <dbReference type="ChEBI" id="CHEBI:157695"/>
        <dbReference type="ChEBI" id="CHEBI:167181"/>
        <dbReference type="EC" id="4.2.99.18"/>
    </reaction>
</comment>
<proteinExistence type="inferred from homology"/>
<dbReference type="PROSITE" id="PS51068">
    <property type="entry name" value="FPG_CAT"/>
    <property type="match status" value="1"/>
</dbReference>
<evidence type="ECO:0000256" key="6">
    <source>
        <dbReference type="ARBA" id="ARBA00022763"/>
    </source>
</evidence>
<dbReference type="CDD" id="cd08966">
    <property type="entry name" value="EcFpg-like_N"/>
    <property type="match status" value="1"/>
</dbReference>
<dbReference type="GO" id="GO:0006284">
    <property type="term" value="P:base-excision repair"/>
    <property type="evidence" value="ECO:0007669"/>
    <property type="project" value="InterPro"/>
</dbReference>
<dbReference type="GO" id="GO:0003684">
    <property type="term" value="F:damaged DNA binding"/>
    <property type="evidence" value="ECO:0007669"/>
    <property type="project" value="InterPro"/>
</dbReference>
<protein>
    <submittedName>
        <fullName evidence="19">DNA-formamidopyrimidine glycosylase</fullName>
    </submittedName>
</protein>
<dbReference type="FunFam" id="1.10.8.50:FF:000003">
    <property type="entry name" value="Formamidopyrimidine-DNA glycosylase"/>
    <property type="match status" value="1"/>
</dbReference>
<dbReference type="Pfam" id="PF06831">
    <property type="entry name" value="H2TH"/>
    <property type="match status" value="1"/>
</dbReference>
<dbReference type="GO" id="GO:0034039">
    <property type="term" value="F:8-oxo-7,8-dihydroguanine DNA N-glycosylase activity"/>
    <property type="evidence" value="ECO:0007669"/>
    <property type="project" value="TreeGrafter"/>
</dbReference>
<keyword evidence="6" id="KW-0227">DNA damage</keyword>
<dbReference type="EMBL" id="MEVI01000001">
    <property type="protein sequence ID" value="OGC55740.1"/>
    <property type="molecule type" value="Genomic_DNA"/>
</dbReference>
<dbReference type="InterPro" id="IPR010979">
    <property type="entry name" value="Ribosomal_uS13-like_H2TH"/>
</dbReference>
<comment type="cofactor">
    <cofactor evidence="2">
        <name>Zn(2+)</name>
        <dbReference type="ChEBI" id="CHEBI:29105"/>
    </cofactor>
</comment>
<evidence type="ECO:0000256" key="5">
    <source>
        <dbReference type="ARBA" id="ARBA00022723"/>
    </source>
</evidence>
<evidence type="ECO:0000259" key="18">
    <source>
        <dbReference type="PROSITE" id="PS51068"/>
    </source>
</evidence>
<dbReference type="SUPFAM" id="SSF57716">
    <property type="entry name" value="Glucocorticoid receptor-like (DNA-binding domain)"/>
    <property type="match status" value="1"/>
</dbReference>
<dbReference type="PANTHER" id="PTHR22993:SF9">
    <property type="entry name" value="FORMAMIDOPYRIMIDINE-DNA GLYCOSYLASE"/>
    <property type="match status" value="1"/>
</dbReference>
<evidence type="ECO:0000256" key="14">
    <source>
        <dbReference type="ARBA" id="ARBA00023295"/>
    </source>
</evidence>
<dbReference type="NCBIfam" id="NF002211">
    <property type="entry name" value="PRK01103.1"/>
    <property type="match status" value="1"/>
</dbReference>
<keyword evidence="13" id="KW-0511">Multifunctional enzyme</keyword>
<evidence type="ECO:0000256" key="1">
    <source>
        <dbReference type="ARBA" id="ARBA00001668"/>
    </source>
</evidence>
<accession>A0A1F4VFL6</accession>
<dbReference type="Gene3D" id="3.20.190.10">
    <property type="entry name" value="MutM-like, N-terminal"/>
    <property type="match status" value="1"/>
</dbReference>
<dbReference type="InterPro" id="IPR020629">
    <property type="entry name" value="FPG_Glyclase"/>
</dbReference>
<evidence type="ECO:0000256" key="3">
    <source>
        <dbReference type="ARBA" id="ARBA00009409"/>
    </source>
</evidence>
<reference evidence="19 20" key="1">
    <citation type="journal article" date="2016" name="Nat. Commun.">
        <title>Thousands of microbial genomes shed light on interconnected biogeochemical processes in an aquifer system.</title>
        <authorList>
            <person name="Anantharaman K."/>
            <person name="Brown C.T."/>
            <person name="Hug L.A."/>
            <person name="Sharon I."/>
            <person name="Castelle C.J."/>
            <person name="Probst A.J."/>
            <person name="Thomas B.C."/>
            <person name="Singh A."/>
            <person name="Wilkins M.J."/>
            <person name="Karaoz U."/>
            <person name="Brodie E.L."/>
            <person name="Williams K.H."/>
            <person name="Hubbard S.S."/>
            <person name="Banfield J.F."/>
        </authorList>
    </citation>
    <scope>NUCLEOTIDE SEQUENCE [LARGE SCALE GENOMIC DNA]</scope>
</reference>
<dbReference type="SMART" id="SM00898">
    <property type="entry name" value="Fapy_DNA_glyco"/>
    <property type="match status" value="1"/>
</dbReference>
<keyword evidence="12" id="KW-0456">Lyase</keyword>
<keyword evidence="5" id="KW-0479">Metal-binding</keyword>
<evidence type="ECO:0000259" key="17">
    <source>
        <dbReference type="PROSITE" id="PS51066"/>
    </source>
</evidence>
<evidence type="ECO:0000256" key="8">
    <source>
        <dbReference type="ARBA" id="ARBA00022801"/>
    </source>
</evidence>
<dbReference type="InterPro" id="IPR010663">
    <property type="entry name" value="Znf_FPG/IleRS"/>
</dbReference>
<evidence type="ECO:0000256" key="10">
    <source>
        <dbReference type="ARBA" id="ARBA00023125"/>
    </source>
</evidence>
<dbReference type="InterPro" id="IPR012319">
    <property type="entry name" value="FPG_cat"/>
</dbReference>
<sequence>MPELPEVETISSDLKKEIVGKTIIRASVEGSYKVFPSREVFVDGLAQVSIENVYRLAKVLLIKTSENILSFHLAMTGRVLFRKQNATGDPHTRIKLLFDDDTELRFTDVRMFGYARLLSEAQLKELNNKYGPTPFNKNLNPEKLKQILMGRKTQIKRALLEQDLISGLGNIYANDALFIAGIHPETLTTNLNQKDFQNLLEAMKVILKEGISHRGSTLDDKMYVDIYGRAGSHQNYFRVYGKEGKPCPKCKTLIKGITIGGRSTFFCPECQRSRTNPTLFD</sequence>
<keyword evidence="11" id="KW-0234">DNA repair</keyword>
<dbReference type="AlphaFoldDB" id="A0A1F4VFL6"/>
<keyword evidence="8" id="KW-0378">Hydrolase</keyword>
<evidence type="ECO:0000313" key="20">
    <source>
        <dbReference type="Proteomes" id="UP000176504"/>
    </source>
</evidence>
<comment type="caution">
    <text evidence="19">The sequence shown here is derived from an EMBL/GenBank/DDBJ whole genome shotgun (WGS) entry which is preliminary data.</text>
</comment>
<keyword evidence="7 16" id="KW-0863">Zinc-finger</keyword>
<keyword evidence="9" id="KW-0862">Zinc</keyword>
<evidence type="ECO:0000256" key="7">
    <source>
        <dbReference type="ARBA" id="ARBA00022771"/>
    </source>
</evidence>
<dbReference type="SUPFAM" id="SSF81624">
    <property type="entry name" value="N-terminal domain of MutM-like DNA repair proteins"/>
    <property type="match status" value="1"/>
</dbReference>
<dbReference type="GO" id="GO:0008270">
    <property type="term" value="F:zinc ion binding"/>
    <property type="evidence" value="ECO:0007669"/>
    <property type="project" value="UniProtKB-KW"/>
</dbReference>
<comment type="catalytic activity">
    <reaction evidence="1">
        <text>Hydrolysis of DNA containing ring-opened 7-methylguanine residues, releasing 2,6-diamino-4-hydroxy-5-(N-methyl)formamidopyrimidine.</text>
        <dbReference type="EC" id="3.2.2.23"/>
    </reaction>
</comment>
<keyword evidence="14" id="KW-0326">Glycosidase</keyword>
<dbReference type="PANTHER" id="PTHR22993">
    <property type="entry name" value="FORMAMIDOPYRIMIDINE-DNA GLYCOSYLASE"/>
    <property type="match status" value="1"/>
</dbReference>
<dbReference type="SUPFAM" id="SSF46946">
    <property type="entry name" value="S13-like H2TH domain"/>
    <property type="match status" value="1"/>
</dbReference>
<comment type="similarity">
    <text evidence="3">Belongs to the FPG family.</text>
</comment>
<name>A0A1F4VFL6_UNCKA</name>
<evidence type="ECO:0000256" key="16">
    <source>
        <dbReference type="PROSITE-ProRule" id="PRU00391"/>
    </source>
</evidence>
<dbReference type="SMART" id="SM01232">
    <property type="entry name" value="H2TH"/>
    <property type="match status" value="1"/>
</dbReference>
<keyword evidence="10" id="KW-0238">DNA-binding</keyword>